<proteinExistence type="predicted"/>
<evidence type="ECO:0000313" key="3">
    <source>
        <dbReference type="Proteomes" id="UP000018144"/>
    </source>
</evidence>
<evidence type="ECO:0000256" key="1">
    <source>
        <dbReference type="SAM" id="MobiDB-lite"/>
    </source>
</evidence>
<feature type="region of interest" description="Disordered" evidence="1">
    <location>
        <begin position="1"/>
        <end position="32"/>
    </location>
</feature>
<dbReference type="EMBL" id="HF935218">
    <property type="protein sequence ID" value="CCX04842.1"/>
    <property type="molecule type" value="Genomic_DNA"/>
</dbReference>
<feature type="compositionally biased region" description="Polar residues" evidence="1">
    <location>
        <begin position="103"/>
        <end position="118"/>
    </location>
</feature>
<dbReference type="InterPro" id="IPR053267">
    <property type="entry name" value="Verrucosidin_biosynth-assoc"/>
</dbReference>
<keyword evidence="3" id="KW-1185">Reference proteome</keyword>
<organism evidence="2 3">
    <name type="scientific">Pyronema omphalodes (strain CBS 100304)</name>
    <name type="common">Pyronema confluens</name>
    <dbReference type="NCBI Taxonomy" id="1076935"/>
    <lineage>
        <taxon>Eukaryota</taxon>
        <taxon>Fungi</taxon>
        <taxon>Dikarya</taxon>
        <taxon>Ascomycota</taxon>
        <taxon>Pezizomycotina</taxon>
        <taxon>Pezizomycetes</taxon>
        <taxon>Pezizales</taxon>
        <taxon>Pyronemataceae</taxon>
        <taxon>Pyronema</taxon>
    </lineage>
</organism>
<evidence type="ECO:0000313" key="2">
    <source>
        <dbReference type="EMBL" id="CCX04842.1"/>
    </source>
</evidence>
<reference evidence="2 3" key="1">
    <citation type="journal article" date="2013" name="PLoS Genet.">
        <title>The genome and development-dependent transcriptomes of Pyronema confluens: a window into fungal evolution.</title>
        <authorList>
            <person name="Traeger S."/>
            <person name="Altegoer F."/>
            <person name="Freitag M."/>
            <person name="Gabaldon T."/>
            <person name="Kempken F."/>
            <person name="Kumar A."/>
            <person name="Marcet-Houben M."/>
            <person name="Poggeler S."/>
            <person name="Stajich J.E."/>
            <person name="Nowrousian M."/>
        </authorList>
    </citation>
    <scope>NUCLEOTIDE SEQUENCE [LARGE SCALE GENOMIC DNA]</scope>
    <source>
        <strain evidence="3">CBS 100304</strain>
        <tissue evidence="2">Vegetative mycelium</tissue>
    </source>
</reference>
<feature type="compositionally biased region" description="Pro residues" evidence="1">
    <location>
        <begin position="128"/>
        <end position="138"/>
    </location>
</feature>
<feature type="region of interest" description="Disordered" evidence="1">
    <location>
        <begin position="102"/>
        <end position="140"/>
    </location>
</feature>
<sequence length="253" mass="27855">MDYRASPSAQPPYGNSMPGPSNAGGFGSSRRADQGAQAAAQFDLFEWYGYYRRCLNFFVEESQHKYPCQALAAFINIRLPCQRGPNPTPPALPSVVNPHAGAQTYSGINHGSSSSTVVSYPHPIDPSQGPPGHNPPPSQNGWVSLHPYIRRLVATGFDQPAILEGWFGKDWRQGVGTLHEQERRNFLFAAKSGGWSAVKTLYDGVSDDSIPYLKPLTMVDDVEIKGAEETWSQWLAMEDWMLGNRAPEDAMGR</sequence>
<dbReference type="STRING" id="1076935.U4KUR6"/>
<dbReference type="OrthoDB" id="5335812at2759"/>
<accession>U4KUR6</accession>
<dbReference type="PANTHER" id="PTHR42087:SF1">
    <property type="entry name" value="ILP IS AN APOPTOSIS INHIBITOR"/>
    <property type="match status" value="1"/>
</dbReference>
<dbReference type="OMA" id="FEWYPHY"/>
<gene>
    <name evidence="2" type="ORF">PCON_03824</name>
</gene>
<dbReference type="eggNOG" id="ENOG502S2F8">
    <property type="taxonomic scope" value="Eukaryota"/>
</dbReference>
<protein>
    <submittedName>
        <fullName evidence="2">Uncharacterized protein</fullName>
    </submittedName>
</protein>
<dbReference type="PANTHER" id="PTHR42087">
    <property type="entry name" value="ILP IS AN APOPTOSIS INHIBITOR"/>
    <property type="match status" value="1"/>
</dbReference>
<name>U4KUR6_PYROM</name>
<dbReference type="Proteomes" id="UP000018144">
    <property type="component" value="Unassembled WGS sequence"/>
</dbReference>
<dbReference type="AlphaFoldDB" id="U4KUR6"/>